<evidence type="ECO:0000259" key="3">
    <source>
        <dbReference type="PROSITE" id="PS50158"/>
    </source>
</evidence>
<keyword evidence="1" id="KW-0479">Metal-binding</keyword>
<dbReference type="Pfam" id="PF03108">
    <property type="entry name" value="DBD_Tnp_Mut"/>
    <property type="match status" value="1"/>
</dbReference>
<feature type="compositionally biased region" description="Acidic residues" evidence="2">
    <location>
        <begin position="146"/>
        <end position="171"/>
    </location>
</feature>
<feature type="compositionally biased region" description="Basic residues" evidence="2">
    <location>
        <begin position="613"/>
        <end position="624"/>
    </location>
</feature>
<dbReference type="SUPFAM" id="SSF57756">
    <property type="entry name" value="Retrovirus zinc finger-like domains"/>
    <property type="match status" value="2"/>
</dbReference>
<dbReference type="InterPro" id="IPR004332">
    <property type="entry name" value="Transposase_MuDR"/>
</dbReference>
<dbReference type="AlphaFoldDB" id="A0AAV1DGS4"/>
<feature type="region of interest" description="Disordered" evidence="2">
    <location>
        <begin position="134"/>
        <end position="174"/>
    </location>
</feature>
<feature type="region of interest" description="Disordered" evidence="2">
    <location>
        <begin position="648"/>
        <end position="676"/>
    </location>
</feature>
<dbReference type="InterPro" id="IPR058594">
    <property type="entry name" value="PB1-like_dom_pln"/>
</dbReference>
<organism evidence="4 5">
    <name type="scientific">Oldenlandia corymbosa var. corymbosa</name>
    <dbReference type="NCBI Taxonomy" id="529605"/>
    <lineage>
        <taxon>Eukaryota</taxon>
        <taxon>Viridiplantae</taxon>
        <taxon>Streptophyta</taxon>
        <taxon>Embryophyta</taxon>
        <taxon>Tracheophyta</taxon>
        <taxon>Spermatophyta</taxon>
        <taxon>Magnoliopsida</taxon>
        <taxon>eudicotyledons</taxon>
        <taxon>Gunneridae</taxon>
        <taxon>Pentapetalae</taxon>
        <taxon>asterids</taxon>
        <taxon>lamiids</taxon>
        <taxon>Gentianales</taxon>
        <taxon>Rubiaceae</taxon>
        <taxon>Rubioideae</taxon>
        <taxon>Spermacoceae</taxon>
        <taxon>Hedyotis-Oldenlandia complex</taxon>
        <taxon>Oldenlandia</taxon>
    </lineage>
</organism>
<name>A0AAV1DGS4_OLDCO</name>
<keyword evidence="5" id="KW-1185">Reference proteome</keyword>
<feature type="domain" description="CCHC-type" evidence="3">
    <location>
        <begin position="573"/>
        <end position="589"/>
    </location>
</feature>
<feature type="region of interest" description="Disordered" evidence="2">
    <location>
        <begin position="520"/>
        <end position="576"/>
    </location>
</feature>
<feature type="compositionally biased region" description="Basic residues" evidence="2">
    <location>
        <begin position="662"/>
        <end position="676"/>
    </location>
</feature>
<dbReference type="InterPro" id="IPR001878">
    <property type="entry name" value="Znf_CCHC"/>
</dbReference>
<accession>A0AAV1DGS4</accession>
<sequence>MWRGEDYIRPDDEVSEILKYGEGSSFVTVKIHHSGGFVTNKTGKLVFFQVEVDYFDEVKSEDLKLEEVNSFIDRIGFCRPHKLFYVDPNVAEFDGFRRLNSDQDLKSLMEFTSAEKGKVVVIYRIGVNEYDPLPGPKPKRPAYLDVGEESDADDEDYEPESDYSLSDSDDESSCKYANESMRTSYWASLRKPSEFVPYAHVPETGDSEYDQASCDELHEVKGSDDEEDQVEVKRYREFNPKKEMHNPTFEVTQRFGDKWILLKAIRIHALVERRGTHFKKNDTKVVHARCVEGCNWEVYGARVSKEDPTFEIRTLNDKHTCDKIWEKNRNCNSNIVSDWYLADFAHDLRMSVGTLQFRVLNEKKITISRTQAYNVNIKALEKVRGNIVEQYAKLEGYMEETKKLNPGTTFELMKDPNPERPDTFKRACCQLLSPNFQQFHTAKSSYVKEHEELMAALKDYDEATWRWLDDLNFANWCRELPILGMLEWLRVYLTKRGQKKREWLARNEFVVGPKIKRSKFWKKHDGPQLQPPEFKHKIGRHKGSRNKDKDEPVRRNKRESIKASRKTGKGVNKCSKCNVTGHIRRHCPDLLNQSNQVAQQGQGTVADTNPPIPKRKGRPPKKNPHNLVDEDISQVRISFKGLFGHIIPVREGDTNNPQPAQQKRRGRPPTTHSKCKQCKQMGHTKSICPELARKRSKEAVGVDIFEQNTSVVQCDHCRLLNHTIVDCPVHDAENWLHDNEVLEEVELASTLRPSSSADPATPFIVQNHDVAEPNNTDDSLSSNQQQHQIMDQLEQDSNQTPSADERSPEPEATITNVTLSANLDDHEADIVILPTVVTSMAANKAIKNRKKSAHSTPKRKSARLAAVKVRFDVDGHGSSPEKAIQILGKEAVETSVGRKRAKTFHGANPHKSTLFTHCI</sequence>
<dbReference type="PANTHER" id="PTHR31973">
    <property type="entry name" value="POLYPROTEIN, PUTATIVE-RELATED"/>
    <property type="match status" value="1"/>
</dbReference>
<gene>
    <name evidence="4" type="ORF">OLC1_LOCUS15470</name>
</gene>
<dbReference type="Proteomes" id="UP001161247">
    <property type="component" value="Chromosome 5"/>
</dbReference>
<dbReference type="Gene3D" id="4.10.60.10">
    <property type="entry name" value="Zinc finger, CCHC-type"/>
    <property type="match status" value="1"/>
</dbReference>
<reference evidence="4" key="1">
    <citation type="submission" date="2023-03" db="EMBL/GenBank/DDBJ databases">
        <authorList>
            <person name="Julca I."/>
        </authorList>
    </citation>
    <scope>NUCLEOTIDE SEQUENCE</scope>
</reference>
<evidence type="ECO:0000313" key="4">
    <source>
        <dbReference type="EMBL" id="CAI9107077.1"/>
    </source>
</evidence>
<evidence type="ECO:0000256" key="2">
    <source>
        <dbReference type="SAM" id="MobiDB-lite"/>
    </source>
</evidence>
<evidence type="ECO:0000313" key="5">
    <source>
        <dbReference type="Proteomes" id="UP001161247"/>
    </source>
</evidence>
<feature type="compositionally biased region" description="Basic and acidic residues" evidence="2">
    <location>
        <begin position="545"/>
        <end position="562"/>
    </location>
</feature>
<evidence type="ECO:0000256" key="1">
    <source>
        <dbReference type="PROSITE-ProRule" id="PRU00047"/>
    </source>
</evidence>
<dbReference type="PANTHER" id="PTHR31973:SF187">
    <property type="entry name" value="MUTATOR TRANSPOSASE MUDRA PROTEIN"/>
    <property type="match status" value="1"/>
</dbReference>
<keyword evidence="1" id="KW-0862">Zinc</keyword>
<dbReference type="SMART" id="SM00343">
    <property type="entry name" value="ZnF_C2HC"/>
    <property type="match status" value="3"/>
</dbReference>
<protein>
    <submittedName>
        <fullName evidence="4">OLC1v1006359C1</fullName>
    </submittedName>
</protein>
<proteinExistence type="predicted"/>
<dbReference type="InterPro" id="IPR036875">
    <property type="entry name" value="Znf_CCHC_sf"/>
</dbReference>
<dbReference type="GO" id="GO:0008270">
    <property type="term" value="F:zinc ion binding"/>
    <property type="evidence" value="ECO:0007669"/>
    <property type="project" value="UniProtKB-KW"/>
</dbReference>
<dbReference type="Pfam" id="PF26130">
    <property type="entry name" value="PB1-like"/>
    <property type="match status" value="1"/>
</dbReference>
<dbReference type="EMBL" id="OX459122">
    <property type="protein sequence ID" value="CAI9107077.1"/>
    <property type="molecule type" value="Genomic_DNA"/>
</dbReference>
<feature type="compositionally biased region" description="Polar residues" evidence="2">
    <location>
        <begin position="596"/>
        <end position="607"/>
    </location>
</feature>
<dbReference type="GO" id="GO:0003676">
    <property type="term" value="F:nucleic acid binding"/>
    <property type="evidence" value="ECO:0007669"/>
    <property type="project" value="InterPro"/>
</dbReference>
<keyword evidence="1" id="KW-0863">Zinc-finger</keyword>
<dbReference type="PROSITE" id="PS50158">
    <property type="entry name" value="ZF_CCHC"/>
    <property type="match status" value="1"/>
</dbReference>
<feature type="region of interest" description="Disordered" evidence="2">
    <location>
        <begin position="596"/>
        <end position="628"/>
    </location>
</feature>